<evidence type="ECO:0000259" key="1">
    <source>
        <dbReference type="Pfam" id="PF24494"/>
    </source>
</evidence>
<dbReference type="RefSeq" id="XP_002486713.1">
    <property type="nucleotide sequence ID" value="XM_002486668.1"/>
</dbReference>
<dbReference type="PANTHER" id="PTHR40781:SF1">
    <property type="match status" value="1"/>
</dbReference>
<reference evidence="3" key="1">
    <citation type="journal article" date="2015" name="Genome Announc.">
        <title>Genome sequence of the AIDS-associated pathogen Penicillium marneffei (ATCC18224) and its near taxonomic relative Talaromyces stipitatus (ATCC10500).</title>
        <authorList>
            <person name="Nierman W.C."/>
            <person name="Fedorova-Abrams N.D."/>
            <person name="Andrianopoulos A."/>
        </authorList>
    </citation>
    <scope>NUCLEOTIDE SEQUENCE [LARGE SCALE GENOMIC DNA]</scope>
    <source>
        <strain evidence="3">ATCC 10500 / CBS 375.48 / QM 6759 / NRRL 1006</strain>
    </source>
</reference>
<dbReference type="STRING" id="441959.B8MPN6"/>
<gene>
    <name evidence="2" type="ORF">TSTA_106850</name>
</gene>
<dbReference type="OMA" id="MCRKWRS"/>
<dbReference type="AlphaFoldDB" id="B8MPN6"/>
<dbReference type="eggNOG" id="ENOG502T5JX">
    <property type="taxonomic scope" value="Eukaryota"/>
</dbReference>
<name>B8MPN6_TALSN</name>
<accession>B8MPN6</accession>
<dbReference type="InParanoid" id="B8MPN6"/>
<dbReference type="PANTHER" id="PTHR40781">
    <property type="match status" value="1"/>
</dbReference>
<feature type="domain" description="DUF7587" evidence="1">
    <location>
        <begin position="12"/>
        <end position="151"/>
    </location>
</feature>
<dbReference type="InterPro" id="IPR056009">
    <property type="entry name" value="DUF7587"/>
</dbReference>
<evidence type="ECO:0000313" key="3">
    <source>
        <dbReference type="Proteomes" id="UP000001745"/>
    </source>
</evidence>
<protein>
    <recommendedName>
        <fullName evidence="1">DUF7587 domain-containing protein</fullName>
    </recommendedName>
</protein>
<dbReference type="EMBL" id="EQ962658">
    <property type="protein sequence ID" value="EED14475.1"/>
    <property type="molecule type" value="Genomic_DNA"/>
</dbReference>
<dbReference type="Proteomes" id="UP000001745">
    <property type="component" value="Unassembled WGS sequence"/>
</dbReference>
<dbReference type="VEuPathDB" id="FungiDB:TSTA_106850"/>
<evidence type="ECO:0000313" key="2">
    <source>
        <dbReference type="EMBL" id="EED14475.1"/>
    </source>
</evidence>
<sequence length="200" mass="22947">MNQYCCRPEELPLHLYRVHYPESQTTLTGEGLKATDTTTLYGNSTHELSLFKQAVEDHFTWGYRGRSPFISFFSDRNHAENWGCTEPWRGSNPHSEEWTLCTIDISLLDGVHVFKVSRLVDALGVRIPKRAEQHEGGSYICLHKVPAHAIREKRAGINVKYSQEYGDEHRDPCFGYDSDDSAVQNNINDDLIKMIEGDWD</sequence>
<dbReference type="HOGENOM" id="CLU_097030_0_0_1"/>
<proteinExistence type="predicted"/>
<dbReference type="GeneID" id="8103585"/>
<dbReference type="PhylomeDB" id="B8MPN6"/>
<dbReference type="OrthoDB" id="88561at2759"/>
<keyword evidence="3" id="KW-1185">Reference proteome</keyword>
<organism evidence="2 3">
    <name type="scientific">Talaromyces stipitatus (strain ATCC 10500 / CBS 375.48 / QM 6759 / NRRL 1006)</name>
    <name type="common">Penicillium stipitatum</name>
    <dbReference type="NCBI Taxonomy" id="441959"/>
    <lineage>
        <taxon>Eukaryota</taxon>
        <taxon>Fungi</taxon>
        <taxon>Dikarya</taxon>
        <taxon>Ascomycota</taxon>
        <taxon>Pezizomycotina</taxon>
        <taxon>Eurotiomycetes</taxon>
        <taxon>Eurotiomycetidae</taxon>
        <taxon>Eurotiales</taxon>
        <taxon>Trichocomaceae</taxon>
        <taxon>Talaromyces</taxon>
        <taxon>Talaromyces sect. Talaromyces</taxon>
    </lineage>
</organism>
<dbReference type="Pfam" id="PF24494">
    <property type="entry name" value="DUF7587"/>
    <property type="match status" value="1"/>
</dbReference>